<dbReference type="AlphaFoldDB" id="A0A1I5P7P6"/>
<evidence type="ECO:0000313" key="3">
    <source>
        <dbReference type="Proteomes" id="UP000198727"/>
    </source>
</evidence>
<evidence type="ECO:0000313" key="2">
    <source>
        <dbReference type="EMBL" id="SFP29486.1"/>
    </source>
</evidence>
<dbReference type="EMBL" id="FOWW01000002">
    <property type="protein sequence ID" value="SFP29486.1"/>
    <property type="molecule type" value="Genomic_DNA"/>
</dbReference>
<keyword evidence="1" id="KW-0732">Signal</keyword>
<protein>
    <submittedName>
        <fullName evidence="2">Uncharacterized protein</fullName>
    </submittedName>
</protein>
<organism evidence="2 3">
    <name type="scientific">Amycolatopsis arida</name>
    <dbReference type="NCBI Taxonomy" id="587909"/>
    <lineage>
        <taxon>Bacteria</taxon>
        <taxon>Bacillati</taxon>
        <taxon>Actinomycetota</taxon>
        <taxon>Actinomycetes</taxon>
        <taxon>Pseudonocardiales</taxon>
        <taxon>Pseudonocardiaceae</taxon>
        <taxon>Amycolatopsis</taxon>
    </lineage>
</organism>
<feature type="chain" id="PRO_5011682195" evidence="1">
    <location>
        <begin position="26"/>
        <end position="43"/>
    </location>
</feature>
<proteinExistence type="predicted"/>
<accession>A0A1I5P7P6</accession>
<feature type="signal peptide" evidence="1">
    <location>
        <begin position="1"/>
        <end position="25"/>
    </location>
</feature>
<dbReference type="Proteomes" id="UP000198727">
    <property type="component" value="Unassembled WGS sequence"/>
</dbReference>
<keyword evidence="3" id="KW-1185">Reference proteome</keyword>
<reference evidence="3" key="1">
    <citation type="submission" date="2016-10" db="EMBL/GenBank/DDBJ databases">
        <authorList>
            <person name="Varghese N."/>
            <person name="Submissions S."/>
        </authorList>
    </citation>
    <scope>NUCLEOTIDE SEQUENCE [LARGE SCALE GENOMIC DNA]</scope>
    <source>
        <strain evidence="3">CGMCC 4.5579</strain>
    </source>
</reference>
<evidence type="ECO:0000256" key="1">
    <source>
        <dbReference type="SAM" id="SignalP"/>
    </source>
</evidence>
<gene>
    <name evidence="2" type="ORF">SAMN05421810_102167</name>
</gene>
<sequence length="43" mass="4289">MRARFVLALLAAFGLVFGAAAPAVAAGPETAVSTGVECLRCPL</sequence>
<name>A0A1I5P7P6_9PSEU</name>